<accession>A0A2U2J2S7</accession>
<evidence type="ECO:0000313" key="1">
    <source>
        <dbReference type="EMBL" id="PWG02628.1"/>
    </source>
</evidence>
<gene>
    <name evidence="1" type="ORF">DF286_06940</name>
</gene>
<keyword evidence="2" id="KW-1185">Reference proteome</keyword>
<comment type="caution">
    <text evidence="1">The sequence shown here is derived from an EMBL/GenBank/DDBJ whole genome shotgun (WGS) entry which is preliminary data.</text>
</comment>
<dbReference type="EMBL" id="QFFF01000001">
    <property type="protein sequence ID" value="PWG02628.1"/>
    <property type="molecule type" value="Genomic_DNA"/>
</dbReference>
<organism evidence="1 2">
    <name type="scientific">Allosphingosinicella humi</name>
    <dbReference type="NCBI Taxonomy" id="2068657"/>
    <lineage>
        <taxon>Bacteria</taxon>
        <taxon>Pseudomonadati</taxon>
        <taxon>Pseudomonadota</taxon>
        <taxon>Alphaproteobacteria</taxon>
        <taxon>Sphingomonadales</taxon>
        <taxon>Sphingomonadaceae</taxon>
        <taxon>Allosphingosinicella</taxon>
    </lineage>
</organism>
<sequence>MIRALLPLLLIAAAEPAEFEPAQRFADAAACRTHLEGLVEQARQQDFDAVEGPYSIAAGDVRIHMVRAEAEGHRIDEHRCLGAELSARSWRHTISRAKADEPFTIESVARKAEWLKKGSGKEE</sequence>
<dbReference type="AlphaFoldDB" id="A0A2U2J2S7"/>
<reference evidence="1 2" key="1">
    <citation type="submission" date="2018-05" db="EMBL/GenBank/DDBJ databases">
        <title>Genome of Sphingosinicella humi QZX222.</title>
        <authorList>
            <person name="Qiao Z."/>
            <person name="Wang G."/>
        </authorList>
    </citation>
    <scope>NUCLEOTIDE SEQUENCE [LARGE SCALE GENOMIC DNA]</scope>
    <source>
        <strain evidence="1 2">QZX222</strain>
    </source>
</reference>
<dbReference type="OrthoDB" id="9868799at2"/>
<name>A0A2U2J2S7_9SPHN</name>
<evidence type="ECO:0000313" key="2">
    <source>
        <dbReference type="Proteomes" id="UP000245916"/>
    </source>
</evidence>
<protein>
    <submittedName>
        <fullName evidence="1">Uncharacterized protein</fullName>
    </submittedName>
</protein>
<dbReference type="Proteomes" id="UP000245916">
    <property type="component" value="Unassembled WGS sequence"/>
</dbReference>
<dbReference type="RefSeq" id="WP_109270768.1">
    <property type="nucleotide sequence ID" value="NZ_QFFF01000001.1"/>
</dbReference>
<proteinExistence type="predicted"/>